<dbReference type="EMBL" id="BAVB01000411">
    <property type="protein sequence ID" value="GAE53218.1"/>
    <property type="molecule type" value="Genomic_DNA"/>
</dbReference>
<reference evidence="1 2" key="1">
    <citation type="submission" date="2014-01" db="EMBL/GenBank/DDBJ databases">
        <title>Genome sequence and analysis of Xanthomonas arboricola pv. pruni.</title>
        <authorList>
            <person name="Fujikawa T."/>
            <person name="Nakazono-Nagaoka E."/>
        </authorList>
    </citation>
    <scope>NUCLEOTIDE SEQUENCE [LARGE SCALE GENOMIC DNA]</scope>
    <source>
        <strain evidence="2">MAFF 311562</strain>
    </source>
</reference>
<gene>
    <name evidence="1" type="primary">tnpA</name>
    <name evidence="1" type="ORF">XPU_4750</name>
</gene>
<organism evidence="1 2">
    <name type="scientific">Xanthomonas arboricola pv. pruni str. MAFF 311562</name>
    <dbReference type="NCBI Taxonomy" id="1414836"/>
    <lineage>
        <taxon>Bacteria</taxon>
        <taxon>Pseudomonadati</taxon>
        <taxon>Pseudomonadota</taxon>
        <taxon>Gammaproteobacteria</taxon>
        <taxon>Lysobacterales</taxon>
        <taxon>Lysobacteraceae</taxon>
        <taxon>Xanthomonas</taxon>
    </lineage>
</organism>
<comment type="caution">
    <text evidence="1">The sequence shown here is derived from an EMBL/GenBank/DDBJ whole genome shotgun (WGS) entry which is preliminary data.</text>
</comment>
<evidence type="ECO:0000313" key="1">
    <source>
        <dbReference type="EMBL" id="GAE53218.1"/>
    </source>
</evidence>
<accession>W4SAI5</accession>
<name>W4SAI5_9XANT</name>
<dbReference type="Proteomes" id="UP000019143">
    <property type="component" value="Unassembled WGS sequence"/>
</dbReference>
<proteinExistence type="predicted"/>
<evidence type="ECO:0000313" key="2">
    <source>
        <dbReference type="Proteomes" id="UP000019143"/>
    </source>
</evidence>
<dbReference type="AlphaFoldDB" id="W4SAI5"/>
<sequence length="55" mass="6152">ANSLSEKYFSRTVAAYTPTDAEVTFVAEYTRQPAHRLTLTILLKGFSRDTCKNAP</sequence>
<protein>
    <submittedName>
        <fullName evidence="1">Tn5044 transposase</fullName>
    </submittedName>
</protein>
<feature type="non-terminal residue" evidence="1">
    <location>
        <position position="1"/>
    </location>
</feature>